<sequence length="65" mass="6876">MPVVGVAVADPRRRLRGRRGGPGMRVGAGTGRRGVLLRPQSRRPQSGAMEKATSPMIEGRSAGPR</sequence>
<evidence type="ECO:0000256" key="1">
    <source>
        <dbReference type="SAM" id="MobiDB-lite"/>
    </source>
</evidence>
<feature type="compositionally biased region" description="Gly residues" evidence="1">
    <location>
        <begin position="20"/>
        <end position="32"/>
    </location>
</feature>
<feature type="region of interest" description="Disordered" evidence="1">
    <location>
        <begin position="14"/>
        <end position="65"/>
    </location>
</feature>
<proteinExistence type="predicted"/>
<accession>A0A6J4GZ60</accession>
<name>A0A6J4GZ60_9ACTN</name>
<organism evidence="2">
    <name type="scientific">uncultured Blastococcus sp</name>
    <dbReference type="NCBI Taxonomy" id="217144"/>
    <lineage>
        <taxon>Bacteria</taxon>
        <taxon>Bacillati</taxon>
        <taxon>Actinomycetota</taxon>
        <taxon>Actinomycetes</taxon>
        <taxon>Geodermatophilales</taxon>
        <taxon>Geodermatophilaceae</taxon>
        <taxon>Blastococcus</taxon>
        <taxon>environmental samples</taxon>
    </lineage>
</organism>
<protein>
    <submittedName>
        <fullName evidence="2">Uncharacterized protein</fullName>
    </submittedName>
</protein>
<gene>
    <name evidence="2" type="ORF">AVDCRST_MAG57-40</name>
</gene>
<dbReference type="AlphaFoldDB" id="A0A6J4GZ60"/>
<reference evidence="2" key="1">
    <citation type="submission" date="2020-02" db="EMBL/GenBank/DDBJ databases">
        <authorList>
            <person name="Meier V. D."/>
        </authorList>
    </citation>
    <scope>NUCLEOTIDE SEQUENCE</scope>
    <source>
        <strain evidence="2">AVDCRST_MAG57</strain>
    </source>
</reference>
<evidence type="ECO:0000313" key="2">
    <source>
        <dbReference type="EMBL" id="CAA9210025.1"/>
    </source>
</evidence>
<dbReference type="EMBL" id="CADCTI010000006">
    <property type="protein sequence ID" value="CAA9210025.1"/>
    <property type="molecule type" value="Genomic_DNA"/>
</dbReference>